<feature type="active site" evidence="9">
    <location>
        <position position="44"/>
    </location>
</feature>
<name>A0A5J5IEZ9_9BACT</name>
<dbReference type="GO" id="GO:0008270">
    <property type="term" value="F:zinc ion binding"/>
    <property type="evidence" value="ECO:0007669"/>
    <property type="project" value="UniProtKB-KW"/>
</dbReference>
<dbReference type="GO" id="GO:0003998">
    <property type="term" value="F:acylphosphatase activity"/>
    <property type="evidence" value="ECO:0007669"/>
    <property type="project" value="UniProtKB-EC"/>
</dbReference>
<dbReference type="PIRSF" id="PIRSF006256">
    <property type="entry name" value="CMPcnvr_hdrg_mat"/>
    <property type="match status" value="1"/>
</dbReference>
<dbReference type="InterPro" id="IPR055128">
    <property type="entry name" value="HypF_C_2"/>
</dbReference>
<reference evidence="12 13" key="1">
    <citation type="submission" date="2019-09" db="EMBL/GenBank/DDBJ databases">
        <title>Draft genome sequence of Ginsengibacter sp. BR5-29.</title>
        <authorList>
            <person name="Im W.-T."/>
        </authorList>
    </citation>
    <scope>NUCLEOTIDE SEQUENCE [LARGE SCALE GENOMIC DNA]</scope>
    <source>
        <strain evidence="12 13">BR5-29</strain>
    </source>
</reference>
<sequence length="806" mass="91689">MMVLFSCIFLHYIIVPFHKFAYAINRMQTYHIHINGIVQGVGFRPLIYTLAMQMQLNGYVKNVTDGLHVYFNSSKNDADLFLEKILKSSPQQSIITSAELHKTIEKEFSNFSILVEEDSNLKDVLISPDNAICSVCRSELNDVNNRRYRYPFITCTQCGPRYSIINSLPYERHNSSMNKFIMCEKCNHEYNNVDDRRFFSQTNSCAECGVEMNMYENASTIVSNDSETILASVKNYFEQGKIISIKGIGGYLLLCAANSPETIELLRIRKHRPHKPFALLYPDIETIQNNFELSKQEKKLLESKEAPIVLLHPKPPAFANIAVQHIAPGLKRLGIMLPYSPLLELIAKDYGKPLIATSANISGSPIIYKDDDALAYLFDIADYIVTYNREIIIPEDDSVVQVSKASGLQIVLRRSRGYAPSFLDYIPQNKSCTLSTGALLKSSFTLTINGRVFVSQFLGSGESYESQEMYKNTLAYWMNLYDIKSCLIRADKHSGYFSHQYAVNIAEKANNKIQFIQHHQAHFAAVLAENNLLNSANSVLGIIWDGTGLGDDGNIWGGEFFKYENNTMARCYYFEYFPVIAGDKMALEPRISLLCALNKSWIHLEKIKVKFTESEWHNYQLLIRESKLFTSSVGRIFDAVASLLDLCDKQTYEGEAAMHLQALAEEYVAEKGFKMDSSYFREESIYYHVPTVTLMQEIIADIENGKSKGYIASKFHYSLVCLVGIIAKKSEVNKICFSGGVFQNSLLVDWVQNEYCKKYDLHFHKKLSPNDENISFGQMVYHDNNITSTSSTTNKVAEFMIYNAKL</sequence>
<comment type="caution">
    <text evidence="12">The sequence shown here is derived from an EMBL/GenBank/DDBJ whole genome shotgun (WGS) entry which is preliminary data.</text>
</comment>
<accession>A0A5J5IEZ9</accession>
<evidence type="ECO:0000313" key="12">
    <source>
        <dbReference type="EMBL" id="KAA9038588.1"/>
    </source>
</evidence>
<dbReference type="GO" id="GO:0016874">
    <property type="term" value="F:ligase activity"/>
    <property type="evidence" value="ECO:0007669"/>
    <property type="project" value="UniProtKB-UniRule"/>
</dbReference>
<keyword evidence="4" id="KW-0479">Metal-binding</keyword>
<dbReference type="InterPro" id="IPR006070">
    <property type="entry name" value="Sua5-like_dom"/>
</dbReference>
<dbReference type="UniPathway" id="UPA00335"/>
<evidence type="ECO:0000256" key="1">
    <source>
        <dbReference type="ARBA" id="ARBA00004711"/>
    </source>
</evidence>
<dbReference type="Pfam" id="PF01300">
    <property type="entry name" value="Sua5_yciO_yrdC"/>
    <property type="match status" value="1"/>
</dbReference>
<dbReference type="InterPro" id="IPR017945">
    <property type="entry name" value="DHBP_synth_RibB-like_a/b_dom"/>
</dbReference>
<keyword evidence="6" id="KW-0862">Zinc</keyword>
<dbReference type="PROSITE" id="PS51163">
    <property type="entry name" value="YRDC"/>
    <property type="match status" value="1"/>
</dbReference>
<comment type="catalytic activity">
    <reaction evidence="7">
        <text>C-terminal L-cysteinyl-[HypE protein] + carbamoyl phosphate + ATP + H2O = C-terminal S-carboxamide-L-cysteinyl-[HypE protein] + AMP + phosphate + diphosphate + H(+)</text>
        <dbReference type="Rhea" id="RHEA:55636"/>
        <dbReference type="Rhea" id="RHEA-COMP:14247"/>
        <dbReference type="Rhea" id="RHEA-COMP:14392"/>
        <dbReference type="ChEBI" id="CHEBI:15377"/>
        <dbReference type="ChEBI" id="CHEBI:15378"/>
        <dbReference type="ChEBI" id="CHEBI:30616"/>
        <dbReference type="ChEBI" id="CHEBI:33019"/>
        <dbReference type="ChEBI" id="CHEBI:43474"/>
        <dbReference type="ChEBI" id="CHEBI:58228"/>
        <dbReference type="ChEBI" id="CHEBI:76913"/>
        <dbReference type="ChEBI" id="CHEBI:139126"/>
        <dbReference type="ChEBI" id="CHEBI:456215"/>
    </reaction>
</comment>
<evidence type="ECO:0000256" key="8">
    <source>
        <dbReference type="PIRNR" id="PIRNR006256"/>
    </source>
</evidence>
<dbReference type="Pfam" id="PF00708">
    <property type="entry name" value="Acylphosphatase"/>
    <property type="match status" value="1"/>
</dbReference>
<dbReference type="GO" id="GO:0051604">
    <property type="term" value="P:protein maturation"/>
    <property type="evidence" value="ECO:0007669"/>
    <property type="project" value="TreeGrafter"/>
</dbReference>
<evidence type="ECO:0000259" key="10">
    <source>
        <dbReference type="PROSITE" id="PS51160"/>
    </source>
</evidence>
<dbReference type="InterPro" id="IPR017968">
    <property type="entry name" value="Acylphosphatase_CS"/>
</dbReference>
<gene>
    <name evidence="12" type="primary">hypF</name>
    <name evidence="12" type="ORF">FW778_13605</name>
</gene>
<dbReference type="Pfam" id="PF22521">
    <property type="entry name" value="HypF_C_2"/>
    <property type="match status" value="1"/>
</dbReference>
<keyword evidence="13" id="KW-1185">Reference proteome</keyword>
<comment type="similarity">
    <text evidence="2 8">Belongs to the carbamoyltransferase HypF family.</text>
</comment>
<proteinExistence type="inferred from homology"/>
<evidence type="ECO:0000256" key="7">
    <source>
        <dbReference type="ARBA" id="ARBA00048220"/>
    </source>
</evidence>
<comment type="catalytic activity">
    <reaction evidence="9">
        <text>an acyl phosphate + H2O = a carboxylate + phosphate + H(+)</text>
        <dbReference type="Rhea" id="RHEA:14965"/>
        <dbReference type="ChEBI" id="CHEBI:15377"/>
        <dbReference type="ChEBI" id="CHEBI:15378"/>
        <dbReference type="ChEBI" id="CHEBI:29067"/>
        <dbReference type="ChEBI" id="CHEBI:43474"/>
        <dbReference type="ChEBI" id="CHEBI:59918"/>
        <dbReference type="EC" id="3.6.1.7"/>
    </reaction>
</comment>
<evidence type="ECO:0000256" key="3">
    <source>
        <dbReference type="ARBA" id="ARBA00022598"/>
    </source>
</evidence>
<protein>
    <recommendedName>
        <fullName evidence="8">Carbamoyltransferase</fullName>
        <ecNumber evidence="8">6.2.-.-</ecNumber>
    </recommendedName>
</protein>
<dbReference type="GO" id="GO:0016743">
    <property type="term" value="F:carboxyl- or carbamoyltransferase activity"/>
    <property type="evidence" value="ECO:0007669"/>
    <property type="project" value="UniProtKB-UniRule"/>
</dbReference>
<dbReference type="AlphaFoldDB" id="A0A5J5IEZ9"/>
<organism evidence="12 13">
    <name type="scientific">Ginsengibacter hankyongi</name>
    <dbReference type="NCBI Taxonomy" id="2607284"/>
    <lineage>
        <taxon>Bacteria</taxon>
        <taxon>Pseudomonadati</taxon>
        <taxon>Bacteroidota</taxon>
        <taxon>Chitinophagia</taxon>
        <taxon>Chitinophagales</taxon>
        <taxon>Chitinophagaceae</taxon>
        <taxon>Ginsengibacter</taxon>
    </lineage>
</organism>
<dbReference type="EC" id="6.2.-.-" evidence="8"/>
<evidence type="ECO:0000256" key="5">
    <source>
        <dbReference type="ARBA" id="ARBA00022771"/>
    </source>
</evidence>
<dbReference type="SUPFAM" id="SSF54975">
    <property type="entry name" value="Acylphosphatase/BLUF domain-like"/>
    <property type="match status" value="1"/>
</dbReference>
<dbReference type="Pfam" id="PF17788">
    <property type="entry name" value="HypF_C"/>
    <property type="match status" value="1"/>
</dbReference>
<evidence type="ECO:0000313" key="13">
    <source>
        <dbReference type="Proteomes" id="UP000326903"/>
    </source>
</evidence>
<keyword evidence="12" id="KW-0808">Transferase</keyword>
<dbReference type="GO" id="GO:0003725">
    <property type="term" value="F:double-stranded RNA binding"/>
    <property type="evidence" value="ECO:0007669"/>
    <property type="project" value="InterPro"/>
</dbReference>
<comment type="pathway">
    <text evidence="1">Protein modification; [NiFe] hydrogenase maturation.</text>
</comment>
<evidence type="ECO:0000259" key="11">
    <source>
        <dbReference type="PROSITE" id="PS51163"/>
    </source>
</evidence>
<feature type="active site" evidence="9">
    <location>
        <position position="62"/>
    </location>
</feature>
<dbReference type="InterPro" id="IPR036046">
    <property type="entry name" value="Acylphosphatase-like_dom_sf"/>
</dbReference>
<dbReference type="Gene3D" id="3.30.420.40">
    <property type="match status" value="1"/>
</dbReference>
<dbReference type="Gene3D" id="3.30.110.120">
    <property type="match status" value="1"/>
</dbReference>
<keyword evidence="5" id="KW-0863">Zinc-finger</keyword>
<dbReference type="PANTHER" id="PTHR42959:SF1">
    <property type="entry name" value="CARBAMOYLTRANSFERASE HYPF"/>
    <property type="match status" value="1"/>
</dbReference>
<keyword evidence="3" id="KW-0436">Ligase</keyword>
<evidence type="ECO:0000256" key="2">
    <source>
        <dbReference type="ARBA" id="ARBA00008097"/>
    </source>
</evidence>
<dbReference type="InterPro" id="IPR004421">
    <property type="entry name" value="Carbamoyltransferase_HypF"/>
</dbReference>
<feature type="domain" description="YrdC-like" evidence="11">
    <location>
        <begin position="227"/>
        <end position="417"/>
    </location>
</feature>
<keyword evidence="9" id="KW-0378">Hydrolase</keyword>
<dbReference type="InterPro" id="IPR001792">
    <property type="entry name" value="Acylphosphatase-like_dom"/>
</dbReference>
<evidence type="ECO:0000256" key="6">
    <source>
        <dbReference type="ARBA" id="ARBA00022833"/>
    </source>
</evidence>
<evidence type="ECO:0000256" key="4">
    <source>
        <dbReference type="ARBA" id="ARBA00022723"/>
    </source>
</evidence>
<dbReference type="Gene3D" id="3.30.420.360">
    <property type="match status" value="1"/>
</dbReference>
<dbReference type="NCBIfam" id="TIGR00143">
    <property type="entry name" value="hypF"/>
    <property type="match status" value="1"/>
</dbReference>
<dbReference type="Gene3D" id="3.90.870.50">
    <property type="match status" value="1"/>
</dbReference>
<dbReference type="InterPro" id="IPR051060">
    <property type="entry name" value="Carbamoyltrans_HypF-like"/>
</dbReference>
<dbReference type="SUPFAM" id="SSF55821">
    <property type="entry name" value="YrdC/RibB"/>
    <property type="match status" value="1"/>
</dbReference>
<evidence type="ECO:0000256" key="9">
    <source>
        <dbReference type="PROSITE-ProRule" id="PRU00520"/>
    </source>
</evidence>
<dbReference type="PANTHER" id="PTHR42959">
    <property type="entry name" value="CARBAMOYLTRANSFERASE"/>
    <property type="match status" value="1"/>
</dbReference>
<dbReference type="EMBL" id="VYQF01000003">
    <property type="protein sequence ID" value="KAA9038588.1"/>
    <property type="molecule type" value="Genomic_DNA"/>
</dbReference>
<dbReference type="Pfam" id="PF07503">
    <property type="entry name" value="zf-HYPF"/>
    <property type="match status" value="2"/>
</dbReference>
<dbReference type="Proteomes" id="UP000326903">
    <property type="component" value="Unassembled WGS sequence"/>
</dbReference>
<dbReference type="InterPro" id="IPR041440">
    <property type="entry name" value="HypF_C"/>
</dbReference>
<dbReference type="InterPro" id="IPR011125">
    <property type="entry name" value="Znf_HypF"/>
</dbReference>
<dbReference type="RefSeq" id="WP_150415309.1">
    <property type="nucleotide sequence ID" value="NZ_VYQF01000003.1"/>
</dbReference>
<dbReference type="PROSITE" id="PS00150">
    <property type="entry name" value="ACYLPHOSPHATASE_1"/>
    <property type="match status" value="1"/>
</dbReference>
<feature type="domain" description="Acylphosphatase-like" evidence="10">
    <location>
        <begin position="29"/>
        <end position="115"/>
    </location>
</feature>
<dbReference type="PROSITE" id="PS51160">
    <property type="entry name" value="ACYLPHOSPHATASE_3"/>
    <property type="match status" value="1"/>
</dbReference>